<evidence type="ECO:0000256" key="3">
    <source>
        <dbReference type="ARBA" id="ARBA00012768"/>
    </source>
</evidence>
<keyword evidence="7 13" id="KW-0378">Hydrolase</keyword>
<dbReference type="Proteomes" id="UP000824229">
    <property type="component" value="Unassembled WGS sequence"/>
</dbReference>
<evidence type="ECO:0000256" key="8">
    <source>
        <dbReference type="ARBA" id="ARBA00022839"/>
    </source>
</evidence>
<dbReference type="NCBIfam" id="TIGR00372">
    <property type="entry name" value="cas4"/>
    <property type="match status" value="1"/>
</dbReference>
<keyword evidence="8 13" id="KW-0269">Exonuclease</keyword>
<dbReference type="InterPro" id="IPR013343">
    <property type="entry name" value="CRISPR-assoc_prot_Cas4"/>
</dbReference>
<dbReference type="Gene3D" id="3.90.320.10">
    <property type="match status" value="1"/>
</dbReference>
<sequence>MVYIGQCILLIGIILGGWGLLRPTIRVKNKKEIGVKRASSIYSDEKGTKMLIAQDLGLQGKPDMIFETWILRSYIPLEIKSGKLKEDMPHQGDLYQLVIYFILIEAVYGKKPPYGKLVYANKTFKIRNTVKLRKMALKTVGEMRAMLKNECQVRVTPDYTKCRHCVCRETVCEWIEGDK</sequence>
<dbReference type="GO" id="GO:0046872">
    <property type="term" value="F:metal ion binding"/>
    <property type="evidence" value="ECO:0007669"/>
    <property type="project" value="UniProtKB-KW"/>
</dbReference>
<comment type="function">
    <text evidence="13">CRISPR (clustered regularly interspaced short palindromic repeat) is an adaptive immune system that provides protection against mobile genetic elements (viruses, transposable elements and conjugative plasmids). CRISPR clusters contain sequences complementary to antecedent mobile elements and target invading nucleic acids. CRISPR clusters are transcribed and processed into CRISPR RNA (crRNA).</text>
</comment>
<evidence type="ECO:0000256" key="9">
    <source>
        <dbReference type="ARBA" id="ARBA00023004"/>
    </source>
</evidence>
<dbReference type="GO" id="GO:0051536">
    <property type="term" value="F:iron-sulfur cluster binding"/>
    <property type="evidence" value="ECO:0007669"/>
    <property type="project" value="UniProtKB-KW"/>
</dbReference>
<dbReference type="EMBL" id="JAHLFQ010000013">
    <property type="protein sequence ID" value="MBU3803251.1"/>
    <property type="molecule type" value="Genomic_DNA"/>
</dbReference>
<evidence type="ECO:0000313" key="14">
    <source>
        <dbReference type="EMBL" id="MBU3803251.1"/>
    </source>
</evidence>
<evidence type="ECO:0000256" key="7">
    <source>
        <dbReference type="ARBA" id="ARBA00022801"/>
    </source>
</evidence>
<keyword evidence="5 13" id="KW-0540">Nuclease</keyword>
<comment type="cofactor">
    <cofactor evidence="13">
        <name>Mg(2+)</name>
        <dbReference type="ChEBI" id="CHEBI:18420"/>
    </cofactor>
    <cofactor evidence="13">
        <name>Mn(2+)</name>
        <dbReference type="ChEBI" id="CHEBI:29035"/>
    </cofactor>
    <text evidence="13">Mg(2+) or Mn(2+) required for ssDNA cleavage activity.</text>
</comment>
<accession>A0A9E2NJX7</accession>
<keyword evidence="10 13" id="KW-0411">Iron-sulfur</keyword>
<reference evidence="14" key="1">
    <citation type="journal article" date="2021" name="PeerJ">
        <title>Extensive microbial diversity within the chicken gut microbiome revealed by metagenomics and culture.</title>
        <authorList>
            <person name="Gilroy R."/>
            <person name="Ravi A."/>
            <person name="Getino M."/>
            <person name="Pursley I."/>
            <person name="Horton D.L."/>
            <person name="Alikhan N.F."/>
            <person name="Baker D."/>
            <person name="Gharbi K."/>
            <person name="Hall N."/>
            <person name="Watson M."/>
            <person name="Adriaenssens E.M."/>
            <person name="Foster-Nyarko E."/>
            <person name="Jarju S."/>
            <person name="Secka A."/>
            <person name="Antonio M."/>
            <person name="Oren A."/>
            <person name="Chaudhuri R.R."/>
            <person name="La Ragione R."/>
            <person name="Hildebrand F."/>
            <person name="Pallen M.J."/>
        </authorList>
    </citation>
    <scope>NUCLEOTIDE SEQUENCE</scope>
    <source>
        <strain evidence="14">B5-657</strain>
    </source>
</reference>
<reference evidence="14" key="2">
    <citation type="submission" date="2021-04" db="EMBL/GenBank/DDBJ databases">
        <authorList>
            <person name="Gilroy R."/>
        </authorList>
    </citation>
    <scope>NUCLEOTIDE SEQUENCE</scope>
    <source>
        <strain evidence="14">B5-657</strain>
    </source>
</reference>
<keyword evidence="11 13" id="KW-0051">Antiviral defense</keyword>
<dbReference type="PANTHER" id="PTHR36531:SF6">
    <property type="entry name" value="DNA REPLICATION ATP-DEPENDENT HELICASE_NUCLEASE DNA2"/>
    <property type="match status" value="1"/>
</dbReference>
<evidence type="ECO:0000256" key="6">
    <source>
        <dbReference type="ARBA" id="ARBA00022723"/>
    </source>
</evidence>
<evidence type="ECO:0000256" key="1">
    <source>
        <dbReference type="ARBA" id="ARBA00001966"/>
    </source>
</evidence>
<evidence type="ECO:0000256" key="10">
    <source>
        <dbReference type="ARBA" id="ARBA00023014"/>
    </source>
</evidence>
<evidence type="ECO:0000256" key="2">
    <source>
        <dbReference type="ARBA" id="ARBA00009189"/>
    </source>
</evidence>
<comment type="cofactor">
    <cofactor evidence="13">
        <name>iron-sulfur cluster</name>
        <dbReference type="ChEBI" id="CHEBI:30408"/>
    </cofactor>
</comment>
<comment type="cofactor">
    <cofactor evidence="1">
        <name>[4Fe-4S] cluster</name>
        <dbReference type="ChEBI" id="CHEBI:49883"/>
    </cofactor>
</comment>
<evidence type="ECO:0000313" key="15">
    <source>
        <dbReference type="Proteomes" id="UP000824229"/>
    </source>
</evidence>
<gene>
    <name evidence="14" type="primary">cas4</name>
    <name evidence="14" type="ORF">H9872_00640</name>
</gene>
<dbReference type="InterPro" id="IPR011604">
    <property type="entry name" value="PDDEXK-like_dom_sf"/>
</dbReference>
<dbReference type="GO" id="GO:0051607">
    <property type="term" value="P:defense response to virus"/>
    <property type="evidence" value="ECO:0007669"/>
    <property type="project" value="UniProtKB-KW"/>
</dbReference>
<dbReference type="InterPro" id="IPR051827">
    <property type="entry name" value="Cas4_exonuclease"/>
</dbReference>
<dbReference type="GO" id="GO:0004527">
    <property type="term" value="F:exonuclease activity"/>
    <property type="evidence" value="ECO:0007669"/>
    <property type="project" value="UniProtKB-KW"/>
</dbReference>
<evidence type="ECO:0000256" key="11">
    <source>
        <dbReference type="ARBA" id="ARBA00023118"/>
    </source>
</evidence>
<evidence type="ECO:0000256" key="4">
    <source>
        <dbReference type="ARBA" id="ARBA00020049"/>
    </source>
</evidence>
<evidence type="ECO:0000256" key="13">
    <source>
        <dbReference type="RuleBase" id="RU365022"/>
    </source>
</evidence>
<keyword evidence="9 13" id="KW-0408">Iron</keyword>
<organism evidence="14 15">
    <name type="scientific">Candidatus Cellulosilyticum pullistercoris</name>
    <dbReference type="NCBI Taxonomy" id="2838521"/>
    <lineage>
        <taxon>Bacteria</taxon>
        <taxon>Bacillati</taxon>
        <taxon>Bacillota</taxon>
        <taxon>Clostridia</taxon>
        <taxon>Lachnospirales</taxon>
        <taxon>Cellulosilyticaceae</taxon>
        <taxon>Cellulosilyticum</taxon>
    </lineage>
</organism>
<dbReference type="PANTHER" id="PTHR36531">
    <property type="entry name" value="CRISPR-ASSOCIATED EXONUCLEASE CAS4"/>
    <property type="match status" value="1"/>
</dbReference>
<protein>
    <recommendedName>
        <fullName evidence="4 13">CRISPR-associated exonuclease Cas4</fullName>
        <ecNumber evidence="3 13">3.1.12.1</ecNumber>
    </recommendedName>
</protein>
<comment type="caution">
    <text evidence="14">The sequence shown here is derived from an EMBL/GenBank/DDBJ whole genome shotgun (WGS) entry which is preliminary data.</text>
</comment>
<comment type="similarity">
    <text evidence="2 13">Belongs to the CRISPR-associated exonuclease Cas4 family.</text>
</comment>
<dbReference type="AlphaFoldDB" id="A0A9E2NJX7"/>
<proteinExistence type="inferred from homology"/>
<keyword evidence="6 13" id="KW-0479">Metal-binding</keyword>
<evidence type="ECO:0000256" key="12">
    <source>
        <dbReference type="ARBA" id="ARBA00023211"/>
    </source>
</evidence>
<dbReference type="EC" id="3.1.12.1" evidence="3 13"/>
<evidence type="ECO:0000256" key="5">
    <source>
        <dbReference type="ARBA" id="ARBA00022722"/>
    </source>
</evidence>
<keyword evidence="12 13" id="KW-0464">Manganese</keyword>
<name>A0A9E2NJX7_9FIRM</name>